<organism evidence="1 2">
    <name type="scientific">Cichorium intybus</name>
    <name type="common">Chicory</name>
    <dbReference type="NCBI Taxonomy" id="13427"/>
    <lineage>
        <taxon>Eukaryota</taxon>
        <taxon>Viridiplantae</taxon>
        <taxon>Streptophyta</taxon>
        <taxon>Embryophyta</taxon>
        <taxon>Tracheophyta</taxon>
        <taxon>Spermatophyta</taxon>
        <taxon>Magnoliopsida</taxon>
        <taxon>eudicotyledons</taxon>
        <taxon>Gunneridae</taxon>
        <taxon>Pentapetalae</taxon>
        <taxon>asterids</taxon>
        <taxon>campanulids</taxon>
        <taxon>Asterales</taxon>
        <taxon>Asteraceae</taxon>
        <taxon>Cichorioideae</taxon>
        <taxon>Cichorieae</taxon>
        <taxon>Cichoriinae</taxon>
        <taxon>Cichorium</taxon>
    </lineage>
</organism>
<sequence length="67" mass="7904">MPNRNKIQLYGRCRHFLVGTATAISSFWRYAFKFSEHGIKHDFEVESSHLKFQEISSRPLSKPPKHE</sequence>
<reference evidence="1 2" key="2">
    <citation type="journal article" date="2022" name="Mol. Ecol. Resour.">
        <title>The genomes of chicory, endive, great burdock and yacon provide insights into Asteraceae paleo-polyploidization history and plant inulin production.</title>
        <authorList>
            <person name="Fan W."/>
            <person name="Wang S."/>
            <person name="Wang H."/>
            <person name="Wang A."/>
            <person name="Jiang F."/>
            <person name="Liu H."/>
            <person name="Zhao H."/>
            <person name="Xu D."/>
            <person name="Zhang Y."/>
        </authorList>
    </citation>
    <scope>NUCLEOTIDE SEQUENCE [LARGE SCALE GENOMIC DNA]</scope>
    <source>
        <strain evidence="2">cv. Punajuju</strain>
        <tissue evidence="1">Leaves</tissue>
    </source>
</reference>
<dbReference type="EMBL" id="CM042014">
    <property type="protein sequence ID" value="KAI3721393.1"/>
    <property type="molecule type" value="Genomic_DNA"/>
</dbReference>
<reference evidence="2" key="1">
    <citation type="journal article" date="2022" name="Mol. Ecol. Resour.">
        <title>The genomes of chicory, endive, great burdock and yacon provide insights into Asteraceae palaeo-polyploidization history and plant inulin production.</title>
        <authorList>
            <person name="Fan W."/>
            <person name="Wang S."/>
            <person name="Wang H."/>
            <person name="Wang A."/>
            <person name="Jiang F."/>
            <person name="Liu H."/>
            <person name="Zhao H."/>
            <person name="Xu D."/>
            <person name="Zhang Y."/>
        </authorList>
    </citation>
    <scope>NUCLEOTIDE SEQUENCE [LARGE SCALE GENOMIC DNA]</scope>
    <source>
        <strain evidence="2">cv. Punajuju</strain>
    </source>
</reference>
<accession>A0ACB9BH48</accession>
<dbReference type="Proteomes" id="UP001055811">
    <property type="component" value="Linkage Group LG06"/>
</dbReference>
<keyword evidence="2" id="KW-1185">Reference proteome</keyword>
<gene>
    <name evidence="1" type="ORF">L2E82_32403</name>
</gene>
<proteinExistence type="predicted"/>
<comment type="caution">
    <text evidence="1">The sequence shown here is derived from an EMBL/GenBank/DDBJ whole genome shotgun (WGS) entry which is preliminary data.</text>
</comment>
<evidence type="ECO:0000313" key="1">
    <source>
        <dbReference type="EMBL" id="KAI3721393.1"/>
    </source>
</evidence>
<evidence type="ECO:0000313" key="2">
    <source>
        <dbReference type="Proteomes" id="UP001055811"/>
    </source>
</evidence>
<protein>
    <submittedName>
        <fullName evidence="1">Uncharacterized protein</fullName>
    </submittedName>
</protein>
<name>A0ACB9BH48_CICIN</name>